<dbReference type="AlphaFoldDB" id="A0A814R1T4"/>
<evidence type="ECO:0008006" key="4">
    <source>
        <dbReference type="Google" id="ProtNLM"/>
    </source>
</evidence>
<dbReference type="SUPFAM" id="SSF81321">
    <property type="entry name" value="Family A G protein-coupled receptor-like"/>
    <property type="match status" value="1"/>
</dbReference>
<gene>
    <name evidence="2" type="ORF">OXX778_LOCUS22247</name>
</gene>
<dbReference type="PANTHER" id="PTHR46641">
    <property type="entry name" value="FMRFAMIDE RECEPTOR-RELATED"/>
    <property type="match status" value="1"/>
</dbReference>
<accession>A0A814R1T4</accession>
<feature type="transmembrane region" description="Helical" evidence="1">
    <location>
        <begin position="189"/>
        <end position="209"/>
    </location>
</feature>
<feature type="transmembrane region" description="Helical" evidence="1">
    <location>
        <begin position="77"/>
        <end position="97"/>
    </location>
</feature>
<evidence type="ECO:0000313" key="2">
    <source>
        <dbReference type="EMBL" id="CAF1125778.1"/>
    </source>
</evidence>
<feature type="transmembrane region" description="Helical" evidence="1">
    <location>
        <begin position="239"/>
        <end position="264"/>
    </location>
</feature>
<dbReference type="InterPro" id="IPR052954">
    <property type="entry name" value="GPCR-Ligand_Int"/>
</dbReference>
<dbReference type="Proteomes" id="UP000663879">
    <property type="component" value="Unassembled WGS sequence"/>
</dbReference>
<dbReference type="OrthoDB" id="10648919at2759"/>
<name>A0A814R1T4_9BILA</name>
<proteinExistence type="predicted"/>
<dbReference type="PANTHER" id="PTHR46641:SF2">
    <property type="entry name" value="FMRFAMIDE RECEPTOR"/>
    <property type="match status" value="1"/>
</dbReference>
<keyword evidence="1" id="KW-0812">Transmembrane</keyword>
<sequence length="394" mass="46564">MANNSTLTTHSLNIRFLTTTEKLQRPLITLSQTLNKTDYYYYISANDIFLSIFFDQYSQESLVQNRVNDLKLLIDGYLTPIICLISLILNIFCIMVFTNEKVTSQIYKYLLANSLFDTFNIVVSILREISKYRTSFFLIFNSNYLELYFYTYLTSVTLTCSNLIKIAFSLERYFRLKRKCNIYLRKSSFKWIILNIIAFSIITNSLILFSNNFYADYWSRKNIFFMTLNRMGYKSKKGIALNFLAIFLDVGIFLIILIINLMLLREISLKSKWIARVMEENNGADFFQANPETSEINEDEEDRDEVSIDICPSYVEDQVKLEQNRQDKIKKLSIENSIRNTSKMIVSTIILYIVSHVLFTALLIWIQFRYYVTFGPMLNRLFDNYYLLKFFISL</sequence>
<organism evidence="2 3">
    <name type="scientific">Brachionus calyciflorus</name>
    <dbReference type="NCBI Taxonomy" id="104777"/>
    <lineage>
        <taxon>Eukaryota</taxon>
        <taxon>Metazoa</taxon>
        <taxon>Spiralia</taxon>
        <taxon>Gnathifera</taxon>
        <taxon>Rotifera</taxon>
        <taxon>Eurotatoria</taxon>
        <taxon>Monogononta</taxon>
        <taxon>Pseudotrocha</taxon>
        <taxon>Ploima</taxon>
        <taxon>Brachionidae</taxon>
        <taxon>Brachionus</taxon>
    </lineage>
</organism>
<dbReference type="Gene3D" id="1.20.1070.10">
    <property type="entry name" value="Rhodopsin 7-helix transmembrane proteins"/>
    <property type="match status" value="1"/>
</dbReference>
<evidence type="ECO:0000313" key="3">
    <source>
        <dbReference type="Proteomes" id="UP000663879"/>
    </source>
</evidence>
<comment type="caution">
    <text evidence="2">The sequence shown here is derived from an EMBL/GenBank/DDBJ whole genome shotgun (WGS) entry which is preliminary data.</text>
</comment>
<reference evidence="2" key="1">
    <citation type="submission" date="2021-02" db="EMBL/GenBank/DDBJ databases">
        <authorList>
            <person name="Nowell W R."/>
        </authorList>
    </citation>
    <scope>NUCLEOTIDE SEQUENCE</scope>
    <source>
        <strain evidence="2">Ploen Becks lab</strain>
    </source>
</reference>
<feature type="transmembrane region" description="Helical" evidence="1">
    <location>
        <begin position="349"/>
        <end position="368"/>
    </location>
</feature>
<feature type="non-terminal residue" evidence="2">
    <location>
        <position position="394"/>
    </location>
</feature>
<dbReference type="EMBL" id="CAJNOC010009181">
    <property type="protein sequence ID" value="CAF1125778.1"/>
    <property type="molecule type" value="Genomic_DNA"/>
</dbReference>
<keyword evidence="1" id="KW-1133">Transmembrane helix</keyword>
<evidence type="ECO:0000256" key="1">
    <source>
        <dbReference type="SAM" id="Phobius"/>
    </source>
</evidence>
<keyword evidence="3" id="KW-1185">Reference proteome</keyword>
<feature type="transmembrane region" description="Helical" evidence="1">
    <location>
        <begin position="147"/>
        <end position="168"/>
    </location>
</feature>
<protein>
    <recommendedName>
        <fullName evidence="4">G-protein coupled receptors family 1 profile domain-containing protein</fullName>
    </recommendedName>
</protein>
<keyword evidence="1" id="KW-0472">Membrane</keyword>